<keyword evidence="2" id="KW-0805">Transcription regulation</keyword>
<evidence type="ECO:0000256" key="3">
    <source>
        <dbReference type="ARBA" id="ARBA00023125"/>
    </source>
</evidence>
<evidence type="ECO:0000256" key="2">
    <source>
        <dbReference type="ARBA" id="ARBA00023015"/>
    </source>
</evidence>
<proteinExistence type="predicted"/>
<dbReference type="RefSeq" id="WP_345686595.1">
    <property type="nucleotide sequence ID" value="NZ_BAABIT010000001.1"/>
</dbReference>
<dbReference type="PANTHER" id="PTHR30055">
    <property type="entry name" value="HTH-TYPE TRANSCRIPTIONAL REGULATOR RUTR"/>
    <property type="match status" value="1"/>
</dbReference>
<dbReference type="InterPro" id="IPR039538">
    <property type="entry name" value="BetI_C"/>
</dbReference>
<dbReference type="PANTHER" id="PTHR30055:SF229">
    <property type="entry name" value="HTH-TYPE TRANSCRIPTIONAL REPRESSOR RV1474C"/>
    <property type="match status" value="1"/>
</dbReference>
<evidence type="ECO:0000313" key="7">
    <source>
        <dbReference type="EMBL" id="MFC5024395.1"/>
    </source>
</evidence>
<evidence type="ECO:0000256" key="5">
    <source>
        <dbReference type="PROSITE-ProRule" id="PRU00335"/>
    </source>
</evidence>
<dbReference type="SUPFAM" id="SSF46689">
    <property type="entry name" value="Homeodomain-like"/>
    <property type="match status" value="1"/>
</dbReference>
<dbReference type="Gene3D" id="1.10.357.10">
    <property type="entry name" value="Tetracycline Repressor, domain 2"/>
    <property type="match status" value="1"/>
</dbReference>
<comment type="caution">
    <text evidence="7">The sequence shown here is derived from an EMBL/GenBank/DDBJ whole genome shotgun (WGS) entry which is preliminary data.</text>
</comment>
<dbReference type="InterPro" id="IPR036271">
    <property type="entry name" value="Tet_transcr_reg_TetR-rel_C_sf"/>
</dbReference>
<protein>
    <submittedName>
        <fullName evidence="7">TetR/AcrR family transcriptional regulator</fullName>
    </submittedName>
</protein>
<evidence type="ECO:0000256" key="1">
    <source>
        <dbReference type="ARBA" id="ARBA00022491"/>
    </source>
</evidence>
<gene>
    <name evidence="7" type="ORF">ACFPM3_19900</name>
</gene>
<dbReference type="SUPFAM" id="SSF48498">
    <property type="entry name" value="Tetracyclin repressor-like, C-terminal domain"/>
    <property type="match status" value="1"/>
</dbReference>
<evidence type="ECO:0000259" key="6">
    <source>
        <dbReference type="PROSITE" id="PS50977"/>
    </source>
</evidence>
<dbReference type="Pfam" id="PF00440">
    <property type="entry name" value="TetR_N"/>
    <property type="match status" value="1"/>
</dbReference>
<accession>A0ABV9XJ98</accession>
<keyword evidence="1" id="KW-0678">Repressor</keyword>
<dbReference type="Proteomes" id="UP001595829">
    <property type="component" value="Unassembled WGS sequence"/>
</dbReference>
<reference evidence="8" key="1">
    <citation type="journal article" date="2019" name="Int. J. Syst. Evol. Microbiol.">
        <title>The Global Catalogue of Microorganisms (GCM) 10K type strain sequencing project: providing services to taxonomists for standard genome sequencing and annotation.</title>
        <authorList>
            <consortium name="The Broad Institute Genomics Platform"/>
            <consortium name="The Broad Institute Genome Sequencing Center for Infectious Disease"/>
            <person name="Wu L."/>
            <person name="Ma J."/>
        </authorList>
    </citation>
    <scope>NUCLEOTIDE SEQUENCE [LARGE SCALE GENOMIC DNA]</scope>
    <source>
        <strain evidence="8">CGMCC 4.1648</strain>
    </source>
</reference>
<sequence>MSTRGSRGPYAKTAAKRQKILDAALAAYAEAGSRGVSVRDIAQRVGMTDAGVLHHFGSREALLTAVIEARDVAASEAYTPETVLWRTELLAENAATPGLVKLFLDIAAAAANPDHPGHAFFTERYRVLRQQIAALLLAGPPPGLESAGPGAGRDADWAARVLLAATDGLQLQWLLEPSIDMAGDIGRLRDVLLDALEREGRAGAEGGGHAAGPQPGE</sequence>
<dbReference type="PROSITE" id="PS50977">
    <property type="entry name" value="HTH_TETR_2"/>
    <property type="match status" value="1"/>
</dbReference>
<keyword evidence="8" id="KW-1185">Reference proteome</keyword>
<evidence type="ECO:0000256" key="4">
    <source>
        <dbReference type="ARBA" id="ARBA00023163"/>
    </source>
</evidence>
<feature type="DNA-binding region" description="H-T-H motif" evidence="5">
    <location>
        <begin position="37"/>
        <end position="56"/>
    </location>
</feature>
<feature type="domain" description="HTH tetR-type" evidence="6">
    <location>
        <begin position="14"/>
        <end position="74"/>
    </location>
</feature>
<dbReference type="Pfam" id="PF13977">
    <property type="entry name" value="TetR_C_6"/>
    <property type="match status" value="1"/>
</dbReference>
<dbReference type="InterPro" id="IPR050109">
    <property type="entry name" value="HTH-type_TetR-like_transc_reg"/>
</dbReference>
<dbReference type="PRINTS" id="PR00455">
    <property type="entry name" value="HTHTETR"/>
</dbReference>
<dbReference type="InterPro" id="IPR001647">
    <property type="entry name" value="HTH_TetR"/>
</dbReference>
<organism evidence="7 8">
    <name type="scientific">Streptomyces coeruleoprunus</name>
    <dbReference type="NCBI Taxonomy" id="285563"/>
    <lineage>
        <taxon>Bacteria</taxon>
        <taxon>Bacillati</taxon>
        <taxon>Actinomycetota</taxon>
        <taxon>Actinomycetes</taxon>
        <taxon>Kitasatosporales</taxon>
        <taxon>Streptomycetaceae</taxon>
        <taxon>Streptomyces</taxon>
    </lineage>
</organism>
<keyword evidence="3 5" id="KW-0238">DNA-binding</keyword>
<keyword evidence="4" id="KW-0804">Transcription</keyword>
<dbReference type="EMBL" id="JBHSJD010000014">
    <property type="protein sequence ID" value="MFC5024395.1"/>
    <property type="molecule type" value="Genomic_DNA"/>
</dbReference>
<dbReference type="InterPro" id="IPR009057">
    <property type="entry name" value="Homeodomain-like_sf"/>
</dbReference>
<name>A0ABV9XJ98_9ACTN</name>
<evidence type="ECO:0000313" key="8">
    <source>
        <dbReference type="Proteomes" id="UP001595829"/>
    </source>
</evidence>